<name>A0A5C4MHK4_9ACTN</name>
<dbReference type="EMBL" id="VDFR01000245">
    <property type="protein sequence ID" value="TNC26599.1"/>
    <property type="molecule type" value="Genomic_DNA"/>
</dbReference>
<dbReference type="Proteomes" id="UP000306740">
    <property type="component" value="Unassembled WGS sequence"/>
</dbReference>
<gene>
    <name evidence="2" type="ORF">FHE65_23425</name>
    <name evidence="1" type="ORF">FHE65_34500</name>
</gene>
<comment type="caution">
    <text evidence="2">The sequence shown here is derived from an EMBL/GenBank/DDBJ whole genome shotgun (WGS) entry which is preliminary data.</text>
</comment>
<dbReference type="OrthoDB" id="4286217at2"/>
<organism evidence="2 3">
    <name type="scientific">Mumia zhuanghuii</name>
    <dbReference type="NCBI Taxonomy" id="2585211"/>
    <lineage>
        <taxon>Bacteria</taxon>
        <taxon>Bacillati</taxon>
        <taxon>Actinomycetota</taxon>
        <taxon>Actinomycetes</taxon>
        <taxon>Propionibacteriales</taxon>
        <taxon>Nocardioidaceae</taxon>
        <taxon>Mumia</taxon>
    </lineage>
</organism>
<dbReference type="RefSeq" id="WP_139106688.1">
    <property type="nucleotide sequence ID" value="NZ_VDFR01000110.1"/>
</dbReference>
<dbReference type="AlphaFoldDB" id="A0A5C4MHK4"/>
<evidence type="ECO:0000313" key="1">
    <source>
        <dbReference type="EMBL" id="TNC26599.1"/>
    </source>
</evidence>
<dbReference type="EMBL" id="VDFR01000110">
    <property type="protein sequence ID" value="TNC40365.1"/>
    <property type="molecule type" value="Genomic_DNA"/>
</dbReference>
<evidence type="ECO:0000313" key="2">
    <source>
        <dbReference type="EMBL" id="TNC40365.1"/>
    </source>
</evidence>
<protein>
    <submittedName>
        <fullName evidence="2">Uncharacterized protein</fullName>
    </submittedName>
</protein>
<evidence type="ECO:0000313" key="3">
    <source>
        <dbReference type="Proteomes" id="UP000306740"/>
    </source>
</evidence>
<accession>A0A5C4MHK4</accession>
<sequence length="94" mass="10334">MADLMIDFASLERARRDLVEVEGLLRGPCRGMSELPADVAGHDDLRSRLRDFGDEWDFGIGRLAQFSGAAADALSSIQKTFTELDDELAAAFDQ</sequence>
<reference evidence="2 3" key="1">
    <citation type="submission" date="2019-05" db="EMBL/GenBank/DDBJ databases">
        <title>Mumia sp. nov., isolated from the intestinal contents of plateau pika (Ochotona curzoniae) in the Qinghai-Tibet plateau of China.</title>
        <authorList>
            <person name="Tian Z."/>
        </authorList>
    </citation>
    <scope>NUCLEOTIDE SEQUENCE [LARGE SCALE GENOMIC DNA]</scope>
    <source>
        <strain evidence="3">527</strain>
        <strain evidence="2">Z527</strain>
    </source>
</reference>
<proteinExistence type="predicted"/>